<dbReference type="InterPro" id="IPR052521">
    <property type="entry name" value="Cell_div_SPOR-domain"/>
</dbReference>
<evidence type="ECO:0000256" key="1">
    <source>
        <dbReference type="SAM" id="MobiDB-lite"/>
    </source>
</evidence>
<feature type="domain" description="SPOR" evidence="2">
    <location>
        <begin position="354"/>
        <end position="433"/>
    </location>
</feature>
<dbReference type="PANTHER" id="PTHR38687:SF2">
    <property type="entry name" value="CELL DIVISION PROTEIN FTSN"/>
    <property type="match status" value="1"/>
</dbReference>
<feature type="domain" description="SPOR" evidence="2">
    <location>
        <begin position="141"/>
        <end position="220"/>
    </location>
</feature>
<dbReference type="Pfam" id="PF05036">
    <property type="entry name" value="SPOR"/>
    <property type="match status" value="2"/>
</dbReference>
<dbReference type="AlphaFoldDB" id="A0A1Y2K331"/>
<dbReference type="GO" id="GO:0042834">
    <property type="term" value="F:peptidoglycan binding"/>
    <property type="evidence" value="ECO:0007669"/>
    <property type="project" value="InterPro"/>
</dbReference>
<dbReference type="InterPro" id="IPR036680">
    <property type="entry name" value="SPOR-like_sf"/>
</dbReference>
<name>A0A1Y2K331_9PROT</name>
<gene>
    <name evidence="3" type="ORF">MAIT1_01408</name>
</gene>
<dbReference type="InterPro" id="IPR007730">
    <property type="entry name" value="SPOR-like_dom"/>
</dbReference>
<dbReference type="SUPFAM" id="SSF110997">
    <property type="entry name" value="Sporulation related repeat"/>
    <property type="match status" value="2"/>
</dbReference>
<feature type="compositionally biased region" description="Low complexity" evidence="1">
    <location>
        <begin position="264"/>
        <end position="286"/>
    </location>
</feature>
<evidence type="ECO:0000313" key="3">
    <source>
        <dbReference type="EMBL" id="OSM01445.1"/>
    </source>
</evidence>
<sequence length="434" mass="45887">MAMITRDLDWSAVNGRRMDGKKLLRIGGMALLGLTALWALTAKQGFAAPSPYTMQKVHFGPLANDAGLWRPVRPEAEIHLAMAHPNAAAEVISDAAFSYAPPVRAGSAIVAQADTAAKSPKAGPTGSLMHISYGVPDALPAREEGRFLTLCGSFSNTLNAVRVQERLRNYGIPTQLKLDDSFSPPMTHVLLGPYATRKTAAAAARYVRAKSGLDTDYIMAASKLSLDEYEQMVAAAEPTLRPIPLAQPTPKRRPTQLAKKSAPTPVKAEVTVAKAAAAPEVAAETTQTPITLAHHNTPVPDAHDDDASPAPNDEDAAGQSAADGELELGLSAAELQDSPPFEAQMATPPEFFPQMAPGPFVVLAGTFANSDNALRAHKLLAQHGIPDRLKMVSMGGKDHTHVVVGPFATRDDAFAASQVIMDSTGLSASYLKVN</sequence>
<keyword evidence="4" id="KW-1185">Reference proteome</keyword>
<dbReference type="EMBL" id="LVJN01000020">
    <property type="protein sequence ID" value="OSM01445.1"/>
    <property type="molecule type" value="Genomic_DNA"/>
</dbReference>
<comment type="caution">
    <text evidence="3">The sequence shown here is derived from an EMBL/GenBank/DDBJ whole genome shotgun (WGS) entry which is preliminary data.</text>
</comment>
<dbReference type="PANTHER" id="PTHR38687">
    <property type="entry name" value="CELL DIVISION PROTEIN DEDD-RELATED"/>
    <property type="match status" value="1"/>
</dbReference>
<feature type="region of interest" description="Disordered" evidence="1">
    <location>
        <begin position="240"/>
        <end position="323"/>
    </location>
</feature>
<organism evidence="3 4">
    <name type="scientific">Magnetofaba australis IT-1</name>
    <dbReference type="NCBI Taxonomy" id="1434232"/>
    <lineage>
        <taxon>Bacteria</taxon>
        <taxon>Pseudomonadati</taxon>
        <taxon>Pseudomonadota</taxon>
        <taxon>Magnetococcia</taxon>
        <taxon>Magnetococcales</taxon>
        <taxon>Magnetococcaceae</taxon>
        <taxon>Magnetofaba</taxon>
    </lineage>
</organism>
<protein>
    <recommendedName>
        <fullName evidence="2">SPOR domain-containing protein</fullName>
    </recommendedName>
</protein>
<evidence type="ECO:0000313" key="4">
    <source>
        <dbReference type="Proteomes" id="UP000194003"/>
    </source>
</evidence>
<reference evidence="3 4" key="1">
    <citation type="journal article" date="2016" name="BMC Genomics">
        <title>Combined genomic and structural analyses of a cultured magnetotactic bacterium reveals its niche adaptation to a dynamic environment.</title>
        <authorList>
            <person name="Araujo A.C."/>
            <person name="Morillo V."/>
            <person name="Cypriano J."/>
            <person name="Teixeira L.C."/>
            <person name="Leao P."/>
            <person name="Lyra S."/>
            <person name="Almeida L.G."/>
            <person name="Bazylinski D.A."/>
            <person name="Vasconcellos A.T."/>
            <person name="Abreu F."/>
            <person name="Lins U."/>
        </authorList>
    </citation>
    <scope>NUCLEOTIDE SEQUENCE [LARGE SCALE GENOMIC DNA]</scope>
    <source>
        <strain evidence="3 4">IT-1</strain>
    </source>
</reference>
<proteinExistence type="predicted"/>
<dbReference type="PROSITE" id="PS51724">
    <property type="entry name" value="SPOR"/>
    <property type="match status" value="2"/>
</dbReference>
<evidence type="ECO:0000259" key="2">
    <source>
        <dbReference type="PROSITE" id="PS51724"/>
    </source>
</evidence>
<dbReference type="Proteomes" id="UP000194003">
    <property type="component" value="Unassembled WGS sequence"/>
</dbReference>
<accession>A0A1Y2K331</accession>
<dbReference type="Gene3D" id="3.30.70.1070">
    <property type="entry name" value="Sporulation related repeat"/>
    <property type="match status" value="2"/>
</dbReference>